<evidence type="ECO:0000256" key="1">
    <source>
        <dbReference type="ARBA" id="ARBA00004496"/>
    </source>
</evidence>
<comment type="similarity">
    <text evidence="2">Belongs to the actin family. ARP6 subfamily.</text>
</comment>
<sequence>MVMDETYVINQVKEDVCYVSSQFMEDMDIAKKKGKENTIARDYVLPDYTHIKRGYVRPPEETTGKAKDGEQVKVISELCEKSLFGPYILCTEPNLVQTY</sequence>
<accession>K1PGR7</accession>
<dbReference type="AlphaFoldDB" id="K1PGR7"/>
<name>K1PGR7_MAGGI</name>
<gene>
    <name evidence="4" type="ORF">CGI_10000660</name>
</gene>
<reference evidence="4" key="1">
    <citation type="journal article" date="2012" name="Nature">
        <title>The oyster genome reveals stress adaptation and complexity of shell formation.</title>
        <authorList>
            <person name="Zhang G."/>
            <person name="Fang X."/>
            <person name="Guo X."/>
            <person name="Li L."/>
            <person name="Luo R."/>
            <person name="Xu F."/>
            <person name="Yang P."/>
            <person name="Zhang L."/>
            <person name="Wang X."/>
            <person name="Qi H."/>
            <person name="Xiong Z."/>
            <person name="Que H."/>
            <person name="Xie Y."/>
            <person name="Holland P.W."/>
            <person name="Paps J."/>
            <person name="Zhu Y."/>
            <person name="Wu F."/>
            <person name="Chen Y."/>
            <person name="Wang J."/>
            <person name="Peng C."/>
            <person name="Meng J."/>
            <person name="Yang L."/>
            <person name="Liu J."/>
            <person name="Wen B."/>
            <person name="Zhang N."/>
            <person name="Huang Z."/>
            <person name="Zhu Q."/>
            <person name="Feng Y."/>
            <person name="Mount A."/>
            <person name="Hedgecock D."/>
            <person name="Xu Z."/>
            <person name="Liu Y."/>
            <person name="Domazet-Loso T."/>
            <person name="Du Y."/>
            <person name="Sun X."/>
            <person name="Zhang S."/>
            <person name="Liu B."/>
            <person name="Cheng P."/>
            <person name="Jiang X."/>
            <person name="Li J."/>
            <person name="Fan D."/>
            <person name="Wang W."/>
            <person name="Fu W."/>
            <person name="Wang T."/>
            <person name="Wang B."/>
            <person name="Zhang J."/>
            <person name="Peng Z."/>
            <person name="Li Y."/>
            <person name="Li N."/>
            <person name="Wang J."/>
            <person name="Chen M."/>
            <person name="He Y."/>
            <person name="Tan F."/>
            <person name="Song X."/>
            <person name="Zheng Q."/>
            <person name="Huang R."/>
            <person name="Yang H."/>
            <person name="Du X."/>
            <person name="Chen L."/>
            <person name="Yang M."/>
            <person name="Gaffney P.M."/>
            <person name="Wang S."/>
            <person name="Luo L."/>
            <person name="She Z."/>
            <person name="Ming Y."/>
            <person name="Huang W."/>
            <person name="Zhang S."/>
            <person name="Huang B."/>
            <person name="Zhang Y."/>
            <person name="Qu T."/>
            <person name="Ni P."/>
            <person name="Miao G."/>
            <person name="Wang J."/>
            <person name="Wang Q."/>
            <person name="Steinberg C.E."/>
            <person name="Wang H."/>
            <person name="Li N."/>
            <person name="Qian L."/>
            <person name="Zhang G."/>
            <person name="Li Y."/>
            <person name="Yang H."/>
            <person name="Liu X."/>
            <person name="Wang J."/>
            <person name="Yin Y."/>
            <person name="Wang J."/>
        </authorList>
    </citation>
    <scope>NUCLEOTIDE SEQUENCE [LARGE SCALE GENOMIC DNA]</scope>
    <source>
        <strain evidence="4">05x7-T-G4-1.051#20</strain>
    </source>
</reference>
<dbReference type="InterPro" id="IPR043129">
    <property type="entry name" value="ATPase_NBD"/>
</dbReference>
<dbReference type="GO" id="GO:0005737">
    <property type="term" value="C:cytoplasm"/>
    <property type="evidence" value="ECO:0007669"/>
    <property type="project" value="UniProtKB-SubCell"/>
</dbReference>
<evidence type="ECO:0000256" key="2">
    <source>
        <dbReference type="ARBA" id="ARBA00005665"/>
    </source>
</evidence>
<organism evidence="4">
    <name type="scientific">Magallana gigas</name>
    <name type="common">Pacific oyster</name>
    <name type="synonym">Crassostrea gigas</name>
    <dbReference type="NCBI Taxonomy" id="29159"/>
    <lineage>
        <taxon>Eukaryota</taxon>
        <taxon>Metazoa</taxon>
        <taxon>Spiralia</taxon>
        <taxon>Lophotrochozoa</taxon>
        <taxon>Mollusca</taxon>
        <taxon>Bivalvia</taxon>
        <taxon>Autobranchia</taxon>
        <taxon>Pteriomorphia</taxon>
        <taxon>Ostreida</taxon>
        <taxon>Ostreoidea</taxon>
        <taxon>Ostreidae</taxon>
        <taxon>Magallana</taxon>
    </lineage>
</organism>
<evidence type="ECO:0000313" key="4">
    <source>
        <dbReference type="EMBL" id="EKC23067.1"/>
    </source>
</evidence>
<dbReference type="Gene3D" id="3.90.640.10">
    <property type="entry name" value="Actin, Chain A, domain 4"/>
    <property type="match status" value="1"/>
</dbReference>
<proteinExistence type="inferred from homology"/>
<comment type="subcellular location">
    <subcellularLocation>
        <location evidence="1">Cytoplasm</location>
    </subcellularLocation>
</comment>
<dbReference type="HOGENOM" id="CLU_2322634_0_0_1"/>
<dbReference type="GO" id="GO:0005634">
    <property type="term" value="C:nucleus"/>
    <property type="evidence" value="ECO:0007669"/>
    <property type="project" value="UniProtKB-ARBA"/>
</dbReference>
<protein>
    <submittedName>
        <fullName evidence="4">Actin-related protein 6</fullName>
    </submittedName>
</protein>
<dbReference type="EMBL" id="JH818359">
    <property type="protein sequence ID" value="EKC23067.1"/>
    <property type="molecule type" value="Genomic_DNA"/>
</dbReference>
<dbReference type="InParanoid" id="K1PGR7"/>
<dbReference type="FunFam" id="3.90.640.10:FF:000014">
    <property type="entry name" value="Putative actin-related protein 6"/>
    <property type="match status" value="1"/>
</dbReference>
<keyword evidence="3" id="KW-0963">Cytoplasm</keyword>
<evidence type="ECO:0000256" key="3">
    <source>
        <dbReference type="ARBA" id="ARBA00022490"/>
    </source>
</evidence>
<dbReference type="SUPFAM" id="SSF53067">
    <property type="entry name" value="Actin-like ATPase domain"/>
    <property type="match status" value="1"/>
</dbReference>